<evidence type="ECO:0000313" key="4">
    <source>
        <dbReference type="Proteomes" id="UP000315010"/>
    </source>
</evidence>
<feature type="domain" description="ImpA N-terminal" evidence="2">
    <location>
        <begin position="14"/>
        <end position="149"/>
    </location>
</feature>
<dbReference type="RefSeq" id="WP_146398747.1">
    <property type="nucleotide sequence ID" value="NZ_SJPJ01000001.1"/>
</dbReference>
<gene>
    <name evidence="3" type="ORF">CA13_37820</name>
</gene>
<dbReference type="Pfam" id="PF06812">
    <property type="entry name" value="ImpA_N"/>
    <property type="match status" value="1"/>
</dbReference>
<proteinExistence type="predicted"/>
<organism evidence="3 4">
    <name type="scientific">Novipirellula herctigrandis</name>
    <dbReference type="NCBI Taxonomy" id="2527986"/>
    <lineage>
        <taxon>Bacteria</taxon>
        <taxon>Pseudomonadati</taxon>
        <taxon>Planctomycetota</taxon>
        <taxon>Planctomycetia</taxon>
        <taxon>Pirellulales</taxon>
        <taxon>Pirellulaceae</taxon>
        <taxon>Novipirellula</taxon>
    </lineage>
</organism>
<accession>A0A5C5Z547</accession>
<dbReference type="AlphaFoldDB" id="A0A5C5Z547"/>
<dbReference type="OrthoDB" id="9771118at2"/>
<dbReference type="NCBIfam" id="TIGR03363">
    <property type="entry name" value="VI_chp_8"/>
    <property type="match status" value="1"/>
</dbReference>
<dbReference type="PANTHER" id="PTHR37951">
    <property type="entry name" value="CYTOPLASMIC PROTEIN-RELATED"/>
    <property type="match status" value="1"/>
</dbReference>
<dbReference type="InterPro" id="IPR010657">
    <property type="entry name" value="ImpA_N"/>
</dbReference>
<dbReference type="PANTHER" id="PTHR37951:SF1">
    <property type="entry name" value="TYPE VI SECRETION SYSTEM COMPONENT TSSA1"/>
    <property type="match status" value="1"/>
</dbReference>
<feature type="compositionally biased region" description="Acidic residues" evidence="1">
    <location>
        <begin position="275"/>
        <end position="286"/>
    </location>
</feature>
<dbReference type="InterPro" id="IPR017740">
    <property type="entry name" value="TssA-like"/>
</dbReference>
<evidence type="ECO:0000256" key="1">
    <source>
        <dbReference type="SAM" id="MobiDB-lite"/>
    </source>
</evidence>
<evidence type="ECO:0000313" key="3">
    <source>
        <dbReference type="EMBL" id="TWT82320.1"/>
    </source>
</evidence>
<keyword evidence="4" id="KW-1185">Reference proteome</keyword>
<sequence>MASELTLDLDHLVSPISEEHPAGTYLRETNRDLLQRAKDGRTESVSRERRQRELEIYSEEDLSLIPEEDRRIEAPEWRSVLDCCTEIIAEHSKDLWVASWLIEANTRLSGFAGLRDGFRLVAELVDRYWDNICPPPDEEEGHVGTVSQLASLNGENSQGTLIIPIESIPLLTVADHSDLSFAAYRQATNDSDARPSEAEFYAAARKIDPERLRQHAEDIEEAIEAFSQMNQLLEAKCGSHDGVPVAPPSSQIASALAQCQQTFRLIARDVMSDDASSDAEQSEDDSGSLVQSGASTGGAGADPVKKQVANREDAFRMLLQASEFFRKTEPHSPVGYMLQKAVRIGRMELPDLLQEMITDEEVLTRFAERTGIDIKHETEED</sequence>
<dbReference type="EMBL" id="SJPJ01000001">
    <property type="protein sequence ID" value="TWT82320.1"/>
    <property type="molecule type" value="Genomic_DNA"/>
</dbReference>
<feature type="region of interest" description="Disordered" evidence="1">
    <location>
        <begin position="274"/>
        <end position="305"/>
    </location>
</feature>
<reference evidence="3 4" key="1">
    <citation type="submission" date="2019-02" db="EMBL/GenBank/DDBJ databases">
        <title>Deep-cultivation of Planctomycetes and their phenomic and genomic characterization uncovers novel biology.</title>
        <authorList>
            <person name="Wiegand S."/>
            <person name="Jogler M."/>
            <person name="Boedeker C."/>
            <person name="Pinto D."/>
            <person name="Vollmers J."/>
            <person name="Rivas-Marin E."/>
            <person name="Kohn T."/>
            <person name="Peeters S.H."/>
            <person name="Heuer A."/>
            <person name="Rast P."/>
            <person name="Oberbeckmann S."/>
            <person name="Bunk B."/>
            <person name="Jeske O."/>
            <person name="Meyerdierks A."/>
            <person name="Storesund J.E."/>
            <person name="Kallscheuer N."/>
            <person name="Luecker S."/>
            <person name="Lage O.M."/>
            <person name="Pohl T."/>
            <person name="Merkel B.J."/>
            <person name="Hornburger P."/>
            <person name="Mueller R.-W."/>
            <person name="Bruemmer F."/>
            <person name="Labrenz M."/>
            <person name="Spormann A.M."/>
            <person name="Op Den Camp H."/>
            <person name="Overmann J."/>
            <person name="Amann R."/>
            <person name="Jetten M.S.M."/>
            <person name="Mascher T."/>
            <person name="Medema M.H."/>
            <person name="Devos D.P."/>
            <person name="Kaster A.-K."/>
            <person name="Ovreas L."/>
            <person name="Rohde M."/>
            <person name="Galperin M.Y."/>
            <person name="Jogler C."/>
        </authorList>
    </citation>
    <scope>NUCLEOTIDE SEQUENCE [LARGE SCALE GENOMIC DNA]</scope>
    <source>
        <strain evidence="3 4">CA13</strain>
    </source>
</reference>
<protein>
    <recommendedName>
        <fullName evidence="2">ImpA N-terminal domain-containing protein</fullName>
    </recommendedName>
</protein>
<comment type="caution">
    <text evidence="3">The sequence shown here is derived from an EMBL/GenBank/DDBJ whole genome shotgun (WGS) entry which is preliminary data.</text>
</comment>
<evidence type="ECO:0000259" key="2">
    <source>
        <dbReference type="Pfam" id="PF06812"/>
    </source>
</evidence>
<name>A0A5C5Z547_9BACT</name>
<dbReference type="Proteomes" id="UP000315010">
    <property type="component" value="Unassembled WGS sequence"/>
</dbReference>